<dbReference type="SUPFAM" id="SSF52317">
    <property type="entry name" value="Class I glutamine amidotransferase-like"/>
    <property type="match status" value="1"/>
</dbReference>
<dbReference type="InterPro" id="IPR044992">
    <property type="entry name" value="ChyE-like"/>
</dbReference>
<evidence type="ECO:0000313" key="2">
    <source>
        <dbReference type="EMBL" id="SNS69704.1"/>
    </source>
</evidence>
<keyword evidence="2" id="KW-0808">Transferase</keyword>
<dbReference type="InterPro" id="IPR029062">
    <property type="entry name" value="Class_I_gatase-like"/>
</dbReference>
<protein>
    <submittedName>
        <fullName evidence="2">GMP synthase - Glutamine amidotransferase</fullName>
    </submittedName>
</protein>
<dbReference type="PROSITE" id="PS51273">
    <property type="entry name" value="GATASE_TYPE_1"/>
    <property type="match status" value="1"/>
</dbReference>
<dbReference type="Pfam" id="PF00117">
    <property type="entry name" value="GATase"/>
    <property type="match status" value="1"/>
</dbReference>
<dbReference type="EMBL" id="FZOD01000014">
    <property type="protein sequence ID" value="SNS69704.1"/>
    <property type="molecule type" value="Genomic_DNA"/>
</dbReference>
<keyword evidence="2" id="KW-0315">Glutamine amidotransferase</keyword>
<dbReference type="InterPro" id="IPR017926">
    <property type="entry name" value="GATASE"/>
</dbReference>
<feature type="domain" description="Glutamine amidotransferase" evidence="1">
    <location>
        <begin position="39"/>
        <end position="191"/>
    </location>
</feature>
<dbReference type="GO" id="GO:0016740">
    <property type="term" value="F:transferase activity"/>
    <property type="evidence" value="ECO:0007669"/>
    <property type="project" value="UniProtKB-KW"/>
</dbReference>
<dbReference type="Proteomes" id="UP000198282">
    <property type="component" value="Unassembled WGS sequence"/>
</dbReference>
<evidence type="ECO:0000259" key="1">
    <source>
        <dbReference type="Pfam" id="PF00117"/>
    </source>
</evidence>
<accession>A0A239GNQ2</accession>
<proteinExistence type="predicted"/>
<dbReference type="RefSeq" id="WP_089208281.1">
    <property type="nucleotide sequence ID" value="NZ_FZOD01000014.1"/>
</dbReference>
<dbReference type="Gene3D" id="3.40.50.880">
    <property type="match status" value="1"/>
</dbReference>
<sequence>MRVDSRRKPRAVRMLAIQNAAGSGPARFGEWWGESGLEVDLVAAFAGAPVPERLEHDAIVVLGGGLRLDDDKRAPWLTPVMRLMKQAIENQVPSLGICLGGQMLAKVAGGALAGEVREQGSTAIHLRPAADEDPLFHALPEVVHAIQHHKHSITRLPPGAVWLAETEQCPYQAFRVGPRSWGLQFHPEIGPDRIRRWNAEPLCALGIDPAELYARAVCDEPASTSVWRKVALRFGALARRHTAAHEWGRTR</sequence>
<name>A0A239GNQ2_9ACTN</name>
<keyword evidence="3" id="KW-1185">Reference proteome</keyword>
<dbReference type="PANTHER" id="PTHR42695">
    <property type="entry name" value="GLUTAMINE AMIDOTRANSFERASE YLR126C-RELATED"/>
    <property type="match status" value="1"/>
</dbReference>
<dbReference type="GO" id="GO:0005829">
    <property type="term" value="C:cytosol"/>
    <property type="evidence" value="ECO:0007669"/>
    <property type="project" value="TreeGrafter"/>
</dbReference>
<dbReference type="CDD" id="cd01741">
    <property type="entry name" value="GATase1_1"/>
    <property type="match status" value="1"/>
</dbReference>
<evidence type="ECO:0000313" key="3">
    <source>
        <dbReference type="Proteomes" id="UP000198282"/>
    </source>
</evidence>
<dbReference type="OrthoDB" id="5196541at2"/>
<reference evidence="2 3" key="1">
    <citation type="submission" date="2017-06" db="EMBL/GenBank/DDBJ databases">
        <authorList>
            <person name="Kim H.J."/>
            <person name="Triplett B.A."/>
        </authorList>
    </citation>
    <scope>NUCLEOTIDE SEQUENCE [LARGE SCALE GENOMIC DNA]</scope>
    <source>
        <strain evidence="2 3">CGMCC 4.2132</strain>
    </source>
</reference>
<organism evidence="2 3">
    <name type="scientific">Streptosporangium subroseum</name>
    <dbReference type="NCBI Taxonomy" id="106412"/>
    <lineage>
        <taxon>Bacteria</taxon>
        <taxon>Bacillati</taxon>
        <taxon>Actinomycetota</taxon>
        <taxon>Actinomycetes</taxon>
        <taxon>Streptosporangiales</taxon>
        <taxon>Streptosporangiaceae</taxon>
        <taxon>Streptosporangium</taxon>
    </lineage>
</organism>
<dbReference type="AlphaFoldDB" id="A0A239GNQ2"/>
<dbReference type="PANTHER" id="PTHR42695:SF5">
    <property type="entry name" value="GLUTAMINE AMIDOTRANSFERASE YLR126C-RELATED"/>
    <property type="match status" value="1"/>
</dbReference>
<gene>
    <name evidence="2" type="ORF">SAMN05216276_101439</name>
</gene>